<dbReference type="InterPro" id="IPR013154">
    <property type="entry name" value="ADH-like_N"/>
</dbReference>
<dbReference type="InterPro" id="IPR052585">
    <property type="entry name" value="Lipid_raft_assoc_Zn_ADH"/>
</dbReference>
<sequence>MNTTNHPTMQAIILNDFGGAEEFSAAVFPLPIPGDNEVLVKIVATAFNPIDYQMRQGATERKRMHSPILGREFSGVVVSTGKNVSGFVPGDAVMAASGSMGSNGTYATHISVPAEILVHKPANISFEAAAAMPVAALTALQCYKRLHLAANAQVFITGAAGGVGLVLVKMLLAAGFRHMVVTAGNAQSKEQLLTAGLTDAQIIDYHQPELAKIILQQQHGQLFDACIDLVGGRLSLLCAQVLRTNGIYQDVTALSTVEGRELLFHKGATIINISNYAYSLNGQLQYYGDGLRQVAIMMEKGLLTPSPVEIMGGLSVETVQQSHLQLEQNNSKDRKLVMTVLSADDAY</sequence>
<organism evidence="2 3">
    <name type="scientific">Chitinophaga polysaccharea</name>
    <dbReference type="NCBI Taxonomy" id="1293035"/>
    <lineage>
        <taxon>Bacteria</taxon>
        <taxon>Pseudomonadati</taxon>
        <taxon>Bacteroidota</taxon>
        <taxon>Chitinophagia</taxon>
        <taxon>Chitinophagales</taxon>
        <taxon>Chitinophagaceae</taxon>
        <taxon>Chitinophaga</taxon>
    </lineage>
</organism>
<reference evidence="2 3" key="1">
    <citation type="submission" date="2019-06" db="EMBL/GenBank/DDBJ databases">
        <title>Sorghum-associated microbial communities from plants grown in Nebraska, USA.</title>
        <authorList>
            <person name="Schachtman D."/>
        </authorList>
    </citation>
    <scope>NUCLEOTIDE SEQUENCE [LARGE SCALE GENOMIC DNA]</scope>
    <source>
        <strain evidence="2 3">1209</strain>
    </source>
</reference>
<accession>A0A561PNY0</accession>
<dbReference type="SUPFAM" id="SSF50129">
    <property type="entry name" value="GroES-like"/>
    <property type="match status" value="1"/>
</dbReference>
<dbReference type="EMBL" id="VIWO01000005">
    <property type="protein sequence ID" value="TWF39819.1"/>
    <property type="molecule type" value="Genomic_DNA"/>
</dbReference>
<dbReference type="GO" id="GO:0016491">
    <property type="term" value="F:oxidoreductase activity"/>
    <property type="evidence" value="ECO:0007669"/>
    <property type="project" value="InterPro"/>
</dbReference>
<dbReference type="Pfam" id="PF08240">
    <property type="entry name" value="ADH_N"/>
    <property type="match status" value="1"/>
</dbReference>
<keyword evidence="3" id="KW-1185">Reference proteome</keyword>
<feature type="domain" description="Enoyl reductase (ER)" evidence="1">
    <location>
        <begin position="18"/>
        <end position="324"/>
    </location>
</feature>
<dbReference type="Gene3D" id="3.40.50.720">
    <property type="entry name" value="NAD(P)-binding Rossmann-like Domain"/>
    <property type="match status" value="1"/>
</dbReference>
<dbReference type="RefSeq" id="WP_246121182.1">
    <property type="nucleotide sequence ID" value="NZ_VIWO01000005.1"/>
</dbReference>
<comment type="caution">
    <text evidence="2">The sequence shown here is derived from an EMBL/GenBank/DDBJ whole genome shotgun (WGS) entry which is preliminary data.</text>
</comment>
<dbReference type="SMART" id="SM00829">
    <property type="entry name" value="PKS_ER"/>
    <property type="match status" value="1"/>
</dbReference>
<protein>
    <submittedName>
        <fullName evidence="2">NADPH:quinone reductase-like Zn-dependent oxidoreductase</fullName>
    </submittedName>
</protein>
<dbReference type="PANTHER" id="PTHR43482">
    <property type="entry name" value="PROTEIN AST1-RELATED"/>
    <property type="match status" value="1"/>
</dbReference>
<dbReference type="Proteomes" id="UP000320811">
    <property type="component" value="Unassembled WGS sequence"/>
</dbReference>
<dbReference type="SUPFAM" id="SSF51735">
    <property type="entry name" value="NAD(P)-binding Rossmann-fold domains"/>
    <property type="match status" value="1"/>
</dbReference>
<gene>
    <name evidence="2" type="ORF">FHW36_105259</name>
</gene>
<name>A0A561PNY0_9BACT</name>
<evidence type="ECO:0000259" key="1">
    <source>
        <dbReference type="SMART" id="SM00829"/>
    </source>
</evidence>
<dbReference type="InterPro" id="IPR036291">
    <property type="entry name" value="NAD(P)-bd_dom_sf"/>
</dbReference>
<dbReference type="AlphaFoldDB" id="A0A561PNY0"/>
<dbReference type="InterPro" id="IPR011032">
    <property type="entry name" value="GroES-like_sf"/>
</dbReference>
<evidence type="ECO:0000313" key="2">
    <source>
        <dbReference type="EMBL" id="TWF39819.1"/>
    </source>
</evidence>
<proteinExistence type="predicted"/>
<dbReference type="Gene3D" id="3.90.180.10">
    <property type="entry name" value="Medium-chain alcohol dehydrogenases, catalytic domain"/>
    <property type="match status" value="1"/>
</dbReference>
<evidence type="ECO:0000313" key="3">
    <source>
        <dbReference type="Proteomes" id="UP000320811"/>
    </source>
</evidence>
<dbReference type="PANTHER" id="PTHR43482:SF1">
    <property type="entry name" value="PROTEIN AST1-RELATED"/>
    <property type="match status" value="1"/>
</dbReference>
<dbReference type="InterPro" id="IPR020843">
    <property type="entry name" value="ER"/>
</dbReference>
<dbReference type="CDD" id="cd05289">
    <property type="entry name" value="MDR_like_2"/>
    <property type="match status" value="1"/>
</dbReference>